<dbReference type="EMBL" id="LK032251">
    <property type="protein sequence ID" value="CDY30276.1"/>
    <property type="molecule type" value="Genomic_DNA"/>
</dbReference>
<gene>
    <name evidence="3" type="primary">BnaC04g31870D</name>
    <name evidence="2" type="ORF">DARMORV10_C04P46300.1</name>
    <name evidence="3" type="ORF">GSBRNA2T00044931001</name>
</gene>
<dbReference type="PANTHER" id="PTHR11802">
    <property type="entry name" value="SERINE PROTEASE FAMILY S10 SERINE CARBOXYPEPTIDASE"/>
    <property type="match status" value="1"/>
</dbReference>
<protein>
    <submittedName>
        <fullName evidence="2">(rape) hypothetical protein</fullName>
    </submittedName>
    <submittedName>
        <fullName evidence="3">BnaC04g31870D protein</fullName>
    </submittedName>
</protein>
<dbReference type="Gramene" id="CDY30276">
    <property type="protein sequence ID" value="CDY30276"/>
    <property type="gene ID" value="GSBRNA2T00044931001"/>
</dbReference>
<dbReference type="EMBL" id="HG994368">
    <property type="protein sequence ID" value="CAF1858824.1"/>
    <property type="molecule type" value="Genomic_DNA"/>
</dbReference>
<dbReference type="AlphaFoldDB" id="A0A078GXP5"/>
<name>A0A078GXP5_BRANA</name>
<reference evidence="3" key="2">
    <citation type="submission" date="2014-06" db="EMBL/GenBank/DDBJ databases">
        <authorList>
            <person name="Genoscope - CEA"/>
        </authorList>
    </citation>
    <scope>NUCLEOTIDE SEQUENCE</scope>
</reference>
<dbReference type="STRING" id="3708.A0A078GXP5"/>
<dbReference type="Proteomes" id="UP000028999">
    <property type="component" value="Unassembled WGS sequence"/>
</dbReference>
<dbReference type="GO" id="GO:0006508">
    <property type="term" value="P:proteolysis"/>
    <property type="evidence" value="ECO:0007669"/>
    <property type="project" value="InterPro"/>
</dbReference>
<comment type="similarity">
    <text evidence="1">Belongs to the peptidase S10 family.</text>
</comment>
<evidence type="ECO:0000256" key="1">
    <source>
        <dbReference type="ARBA" id="ARBA00009431"/>
    </source>
</evidence>
<dbReference type="SUPFAM" id="SSF53474">
    <property type="entry name" value="alpha/beta-Hydrolases"/>
    <property type="match status" value="1"/>
</dbReference>
<evidence type="ECO:0000313" key="4">
    <source>
        <dbReference type="Proteomes" id="UP000028999"/>
    </source>
</evidence>
<sequence>MKTICKGEYRTIDPSNKECFKIVEEYHKCTDGINYKLVIAPLCEDEDTPPDCYDYRYVLNTYWANDESVRKALRINKESKGKWVLCNIEISYNNDIKSSVPYHVNNSISGYPSLIFSGDHDMLVPFLGTQAWIRSLNYSVTDDWNLG</sequence>
<proteinExistence type="inferred from homology"/>
<dbReference type="InterPro" id="IPR029058">
    <property type="entry name" value="AB_hydrolase_fold"/>
</dbReference>
<dbReference type="PaxDb" id="3708-A0A078GXP5"/>
<reference evidence="2" key="3">
    <citation type="submission" date="2021-01" db="EMBL/GenBank/DDBJ databases">
        <authorList>
            <consortium name="Genoscope - CEA"/>
            <person name="William W."/>
        </authorList>
    </citation>
    <scope>NUCLEOTIDE SEQUENCE</scope>
</reference>
<evidence type="ECO:0000313" key="3">
    <source>
        <dbReference type="EMBL" id="CDY30276.1"/>
    </source>
</evidence>
<evidence type="ECO:0000313" key="2">
    <source>
        <dbReference type="EMBL" id="CAF1858824.1"/>
    </source>
</evidence>
<dbReference type="PANTHER" id="PTHR11802:SF366">
    <property type="entry name" value="GENOME ASSEMBLY, CHROMOSOME: A01"/>
    <property type="match status" value="1"/>
</dbReference>
<dbReference type="InterPro" id="IPR001563">
    <property type="entry name" value="Peptidase_S10"/>
</dbReference>
<keyword evidence="4" id="KW-1185">Reference proteome</keyword>
<dbReference type="Proteomes" id="UP001295469">
    <property type="component" value="Chromosome C04"/>
</dbReference>
<organism evidence="3 4">
    <name type="scientific">Brassica napus</name>
    <name type="common">Rape</name>
    <dbReference type="NCBI Taxonomy" id="3708"/>
    <lineage>
        <taxon>Eukaryota</taxon>
        <taxon>Viridiplantae</taxon>
        <taxon>Streptophyta</taxon>
        <taxon>Embryophyta</taxon>
        <taxon>Tracheophyta</taxon>
        <taxon>Spermatophyta</taxon>
        <taxon>Magnoliopsida</taxon>
        <taxon>eudicotyledons</taxon>
        <taxon>Gunneridae</taxon>
        <taxon>Pentapetalae</taxon>
        <taxon>rosids</taxon>
        <taxon>malvids</taxon>
        <taxon>Brassicales</taxon>
        <taxon>Brassicaceae</taxon>
        <taxon>Brassiceae</taxon>
        <taxon>Brassica</taxon>
    </lineage>
</organism>
<dbReference type="Pfam" id="PF00450">
    <property type="entry name" value="Peptidase_S10"/>
    <property type="match status" value="1"/>
</dbReference>
<accession>A0A078GXP5</accession>
<reference evidence="3 4" key="1">
    <citation type="journal article" date="2014" name="Science">
        <title>Plant genetics. Early allopolyploid evolution in the post-Neolithic Brassica napus oilseed genome.</title>
        <authorList>
            <person name="Chalhoub B."/>
            <person name="Denoeud F."/>
            <person name="Liu S."/>
            <person name="Parkin I.A."/>
            <person name="Tang H."/>
            <person name="Wang X."/>
            <person name="Chiquet J."/>
            <person name="Belcram H."/>
            <person name="Tong C."/>
            <person name="Samans B."/>
            <person name="Correa M."/>
            <person name="Da Silva C."/>
            <person name="Just J."/>
            <person name="Falentin C."/>
            <person name="Koh C.S."/>
            <person name="Le Clainche I."/>
            <person name="Bernard M."/>
            <person name="Bento P."/>
            <person name="Noel B."/>
            <person name="Labadie K."/>
            <person name="Alberti A."/>
            <person name="Charles M."/>
            <person name="Arnaud D."/>
            <person name="Guo H."/>
            <person name="Daviaud C."/>
            <person name="Alamery S."/>
            <person name="Jabbari K."/>
            <person name="Zhao M."/>
            <person name="Edger P.P."/>
            <person name="Chelaifa H."/>
            <person name="Tack D."/>
            <person name="Lassalle G."/>
            <person name="Mestiri I."/>
            <person name="Schnel N."/>
            <person name="Le Paslier M.C."/>
            <person name="Fan G."/>
            <person name="Renault V."/>
            <person name="Bayer P.E."/>
            <person name="Golicz A.A."/>
            <person name="Manoli S."/>
            <person name="Lee T.H."/>
            <person name="Thi V.H."/>
            <person name="Chalabi S."/>
            <person name="Hu Q."/>
            <person name="Fan C."/>
            <person name="Tollenaere R."/>
            <person name="Lu Y."/>
            <person name="Battail C."/>
            <person name="Shen J."/>
            <person name="Sidebottom C.H."/>
            <person name="Wang X."/>
            <person name="Canaguier A."/>
            <person name="Chauveau A."/>
            <person name="Berard A."/>
            <person name="Deniot G."/>
            <person name="Guan M."/>
            <person name="Liu Z."/>
            <person name="Sun F."/>
            <person name="Lim Y.P."/>
            <person name="Lyons E."/>
            <person name="Town C.D."/>
            <person name="Bancroft I."/>
            <person name="Wang X."/>
            <person name="Meng J."/>
            <person name="Ma J."/>
            <person name="Pires J.C."/>
            <person name="King G.J."/>
            <person name="Brunel D."/>
            <person name="Delourme R."/>
            <person name="Renard M."/>
            <person name="Aury J.M."/>
            <person name="Adams K.L."/>
            <person name="Batley J."/>
            <person name="Snowdon R.J."/>
            <person name="Tost J."/>
            <person name="Edwards D."/>
            <person name="Zhou Y."/>
            <person name="Hua W."/>
            <person name="Sharpe A.G."/>
            <person name="Paterson A.H."/>
            <person name="Guan C."/>
            <person name="Wincker P."/>
        </authorList>
    </citation>
    <scope>NUCLEOTIDE SEQUENCE [LARGE SCALE GENOMIC DNA]</scope>
    <source>
        <strain evidence="4">cv. Darmor-bzh</strain>
    </source>
</reference>
<dbReference type="OMA" id="DAWANDE"/>
<dbReference type="Gene3D" id="3.40.50.1820">
    <property type="entry name" value="alpha/beta hydrolase"/>
    <property type="match status" value="1"/>
</dbReference>
<dbReference type="GO" id="GO:0004185">
    <property type="term" value="F:serine-type carboxypeptidase activity"/>
    <property type="evidence" value="ECO:0007669"/>
    <property type="project" value="InterPro"/>
</dbReference>